<protein>
    <submittedName>
        <fullName evidence="1">Uncharacterized protein</fullName>
    </submittedName>
</protein>
<reference evidence="1 2" key="1">
    <citation type="submission" date="2009-12" db="EMBL/GenBank/DDBJ databases">
        <authorList>
            <person name="Shrivastava S."/>
            <person name="Madupu R."/>
            <person name="Durkin A.S."/>
            <person name="Torralba M."/>
            <person name="Methe B."/>
            <person name="Sutton G.G."/>
            <person name="Strausberg R.L."/>
            <person name="Nelson K.E."/>
        </authorList>
    </citation>
    <scope>NUCLEOTIDE SEQUENCE [LARGE SCALE GENOMIC DNA]</scope>
    <source>
        <strain evidence="1 2">W5455</strain>
    </source>
</reference>
<dbReference type="EMBL" id="ADFP01000064">
    <property type="protein sequence ID" value="EFB90778.1"/>
    <property type="molecule type" value="Genomic_DNA"/>
</dbReference>
<name>A0ABP2HTX3_9BACT</name>
<dbReference type="RefSeq" id="WP_009164802.1">
    <property type="nucleotide sequence ID" value="NZ_ADFP01000064.1"/>
</dbReference>
<sequence>MTLIYRGIVLFVLIFVLRCMFKERSFWKQVTGAMVLIPLVLRLLMIK</sequence>
<organism evidence="1 2">
    <name type="scientific">Pyramidobacter piscolens W5455</name>
    <dbReference type="NCBI Taxonomy" id="352165"/>
    <lineage>
        <taxon>Bacteria</taxon>
        <taxon>Thermotogati</taxon>
        <taxon>Synergistota</taxon>
        <taxon>Synergistia</taxon>
        <taxon>Synergistales</taxon>
        <taxon>Dethiosulfovibrionaceae</taxon>
        <taxon>Pyramidobacter</taxon>
    </lineage>
</organism>
<dbReference type="Proteomes" id="UP000006462">
    <property type="component" value="Unassembled WGS sequence"/>
</dbReference>
<keyword evidence="2" id="KW-1185">Reference proteome</keyword>
<gene>
    <name evidence="1" type="ORF">HMPREF7215_0822</name>
</gene>
<accession>A0ABP2HTX3</accession>
<evidence type="ECO:0000313" key="1">
    <source>
        <dbReference type="EMBL" id="EFB90778.1"/>
    </source>
</evidence>
<evidence type="ECO:0000313" key="2">
    <source>
        <dbReference type="Proteomes" id="UP000006462"/>
    </source>
</evidence>
<comment type="caution">
    <text evidence="1">The sequence shown here is derived from an EMBL/GenBank/DDBJ whole genome shotgun (WGS) entry which is preliminary data.</text>
</comment>
<proteinExistence type="predicted"/>